<feature type="domain" description="M23ase beta-sheet core" evidence="3">
    <location>
        <begin position="333"/>
        <end position="427"/>
    </location>
</feature>
<keyword evidence="2" id="KW-1133">Transmembrane helix</keyword>
<dbReference type="RefSeq" id="WP_052515074.1">
    <property type="nucleotide sequence ID" value="NZ_AZAC01000014.1"/>
</dbReference>
<evidence type="ECO:0000313" key="4">
    <source>
        <dbReference type="EMBL" id="KIX13592.1"/>
    </source>
</evidence>
<evidence type="ECO:0000259" key="3">
    <source>
        <dbReference type="Pfam" id="PF01551"/>
    </source>
</evidence>
<dbReference type="InterPro" id="IPR016047">
    <property type="entry name" value="M23ase_b-sheet_dom"/>
</dbReference>
<dbReference type="CDD" id="cd12797">
    <property type="entry name" value="M23_peptidase"/>
    <property type="match status" value="1"/>
</dbReference>
<evidence type="ECO:0000313" key="5">
    <source>
        <dbReference type="Proteomes" id="UP000032233"/>
    </source>
</evidence>
<proteinExistence type="predicted"/>
<gene>
    <name evidence="4" type="ORF">X474_11130</name>
</gene>
<dbReference type="OrthoDB" id="9765786at2"/>
<dbReference type="Gene3D" id="2.70.70.10">
    <property type="entry name" value="Glucose Permease (Domain IIA)"/>
    <property type="match status" value="1"/>
</dbReference>
<dbReference type="AlphaFoldDB" id="A0A0D2GF98"/>
<dbReference type="InterPro" id="IPR011055">
    <property type="entry name" value="Dup_hybrid_motif"/>
</dbReference>
<sequence length="463" mass="50607">MGTKRSASLVIIALFICIILGGLAAFLGWKIYLGPAPEILADKPPQYLGEETPFSLLIKDNGKGVSKLEVALQQGSTEKILLARTDLTAKDPDGVKADLKINVKKMGLAQGQAYLEVRAWGKRLGTFFPGKFSSRRFAATVDFTPPKIQIRNAIIHMRRGGSALAIYEMSEDAKTHGVTVGARTFPGYRPYKDDQRIGVCPFAYSQDEVKGAEIAAFALDQAGNKIKVPVNVRVRWKKYRRAELKLSDRTINILSSRFAAISPTPNGAPVEIFTWINTTFRKEINQKIKSLAQKTEDQMLWKGPFDRPRGQPMAGFGDRRTYFHNGQSITRAVHLGVDLADVAQSPILAAADGIVRHAGPMGIYGGCVIVDHGQGVASLYGHLSSTNVSAGDQVEKGQKLGLSGATGLALGDHLHYSVLINGVYVNPVEWWDSHWIKDNIIQRYEEAGLPFPGAKKAEKPAKS</sequence>
<organism evidence="4 5">
    <name type="scientific">Dethiosulfatarculus sandiegensis</name>
    <dbReference type="NCBI Taxonomy" id="1429043"/>
    <lineage>
        <taxon>Bacteria</taxon>
        <taxon>Pseudomonadati</taxon>
        <taxon>Thermodesulfobacteriota</taxon>
        <taxon>Desulfarculia</taxon>
        <taxon>Desulfarculales</taxon>
        <taxon>Desulfarculaceae</taxon>
        <taxon>Dethiosulfatarculus</taxon>
    </lineage>
</organism>
<dbReference type="Proteomes" id="UP000032233">
    <property type="component" value="Unassembled WGS sequence"/>
</dbReference>
<keyword evidence="5" id="KW-1185">Reference proteome</keyword>
<dbReference type="SUPFAM" id="SSF51261">
    <property type="entry name" value="Duplicated hybrid motif"/>
    <property type="match status" value="1"/>
</dbReference>
<dbReference type="InParanoid" id="A0A0D2GF98"/>
<dbReference type="PANTHER" id="PTHR21666">
    <property type="entry name" value="PEPTIDASE-RELATED"/>
    <property type="match status" value="1"/>
</dbReference>
<dbReference type="GO" id="GO:0004222">
    <property type="term" value="F:metalloendopeptidase activity"/>
    <property type="evidence" value="ECO:0007669"/>
    <property type="project" value="TreeGrafter"/>
</dbReference>
<protein>
    <submittedName>
        <fullName evidence="4">Peptidase M23</fullName>
    </submittedName>
</protein>
<comment type="caution">
    <text evidence="4">The sequence shown here is derived from an EMBL/GenBank/DDBJ whole genome shotgun (WGS) entry which is preliminary data.</text>
</comment>
<name>A0A0D2GF98_9BACT</name>
<dbReference type="PANTHER" id="PTHR21666:SF289">
    <property type="entry name" value="L-ALA--D-GLU ENDOPEPTIDASE"/>
    <property type="match status" value="1"/>
</dbReference>
<dbReference type="EMBL" id="AZAC01000014">
    <property type="protein sequence ID" value="KIX13592.1"/>
    <property type="molecule type" value="Genomic_DNA"/>
</dbReference>
<dbReference type="STRING" id="1429043.X474_11130"/>
<feature type="transmembrane region" description="Helical" evidence="2">
    <location>
        <begin position="7"/>
        <end position="29"/>
    </location>
</feature>
<keyword evidence="1" id="KW-0732">Signal</keyword>
<reference evidence="4 5" key="1">
    <citation type="submission" date="2013-11" db="EMBL/GenBank/DDBJ databases">
        <title>Metagenomic analysis of a methanogenic consortium involved in long chain n-alkane degradation.</title>
        <authorList>
            <person name="Davidova I.A."/>
            <person name="Callaghan A.V."/>
            <person name="Wawrik B."/>
            <person name="Pruitt S."/>
            <person name="Marks C."/>
            <person name="Duncan K.E."/>
            <person name="Suflita J.M."/>
        </authorList>
    </citation>
    <scope>NUCLEOTIDE SEQUENCE [LARGE SCALE GENOMIC DNA]</scope>
    <source>
        <strain evidence="4 5">SPR</strain>
    </source>
</reference>
<evidence type="ECO:0000256" key="1">
    <source>
        <dbReference type="ARBA" id="ARBA00022729"/>
    </source>
</evidence>
<dbReference type="InterPro" id="IPR050570">
    <property type="entry name" value="Cell_wall_metabolism_enzyme"/>
</dbReference>
<keyword evidence="2" id="KW-0472">Membrane</keyword>
<accession>A0A0D2GF98</accession>
<dbReference type="Pfam" id="PF01551">
    <property type="entry name" value="Peptidase_M23"/>
    <property type="match status" value="1"/>
</dbReference>
<keyword evidence="2" id="KW-0812">Transmembrane</keyword>
<evidence type="ECO:0000256" key="2">
    <source>
        <dbReference type="SAM" id="Phobius"/>
    </source>
</evidence>